<evidence type="ECO:0008006" key="3">
    <source>
        <dbReference type="Google" id="ProtNLM"/>
    </source>
</evidence>
<evidence type="ECO:0000313" key="1">
    <source>
        <dbReference type="EMBL" id="WIN00077.1"/>
    </source>
</evidence>
<keyword evidence="2" id="KW-1185">Reference proteome</keyword>
<dbReference type="InterPro" id="IPR011990">
    <property type="entry name" value="TPR-like_helical_dom_sf"/>
</dbReference>
<accession>A0ABY8WQ99</accession>
<reference evidence="1 2" key="1">
    <citation type="submission" date="2023-06" db="EMBL/GenBank/DDBJ databases">
        <authorList>
            <person name="Yushchuk O."/>
            <person name="Binda E."/>
            <person name="Ruckert-Reed C."/>
            <person name="Fedorenko V."/>
            <person name="Kalinowski J."/>
            <person name="Marinelli F."/>
        </authorList>
    </citation>
    <scope>NUCLEOTIDE SEQUENCE [LARGE SCALE GENOMIC DNA]</scope>
    <source>
        <strain evidence="1 2">NRRL 3884</strain>
    </source>
</reference>
<protein>
    <recommendedName>
        <fullName evidence="3">Transcriptional regulator</fullName>
    </recommendedName>
</protein>
<evidence type="ECO:0000313" key="2">
    <source>
        <dbReference type="Proteomes" id="UP001240150"/>
    </source>
</evidence>
<gene>
    <name evidence="1" type="ORF">ACTOB_003758</name>
</gene>
<organism evidence="1 2">
    <name type="scientific">Actinoplanes oblitus</name>
    <dbReference type="NCBI Taxonomy" id="3040509"/>
    <lineage>
        <taxon>Bacteria</taxon>
        <taxon>Bacillati</taxon>
        <taxon>Actinomycetota</taxon>
        <taxon>Actinomycetes</taxon>
        <taxon>Micromonosporales</taxon>
        <taxon>Micromonosporaceae</taxon>
        <taxon>Actinoplanes</taxon>
    </lineage>
</organism>
<sequence>MFIDDEFARRFHGDAGRGPAGMRQRVRAASAACTGSRSADQSDDHAAKSAERVLRGLDPAGTEPDLGLAQIAVVYASSSLEGCDDAMKVAWARYARATRESLCGPVHPFTVGAALVLAEAYERCAVRAVSAGGRVALYEHAAAAYRSLIALYERLVMPRDAERARIRLAVCRHAAGGCGEAIRLAEMCWQTWMRTPRRLPPDGCSFAARYAAMLQACGRQTEAVAVAQQARSLLPAGHMPGAMPFTLAFEDVSRRPHEAVCAARLTWDQSW</sequence>
<dbReference type="RefSeq" id="WP_284921546.1">
    <property type="nucleotide sequence ID" value="NZ_CP126980.1"/>
</dbReference>
<dbReference type="SUPFAM" id="SSF48452">
    <property type="entry name" value="TPR-like"/>
    <property type="match status" value="1"/>
</dbReference>
<proteinExistence type="predicted"/>
<name>A0ABY8WQ99_9ACTN</name>
<dbReference type="Proteomes" id="UP001240150">
    <property type="component" value="Chromosome"/>
</dbReference>
<dbReference type="Gene3D" id="1.25.40.10">
    <property type="entry name" value="Tetratricopeptide repeat domain"/>
    <property type="match status" value="1"/>
</dbReference>
<dbReference type="EMBL" id="CP126980">
    <property type="protein sequence ID" value="WIN00077.1"/>
    <property type="molecule type" value="Genomic_DNA"/>
</dbReference>